<dbReference type="Gene3D" id="3.30.300.30">
    <property type="match status" value="1"/>
</dbReference>
<dbReference type="PROSITE" id="PS00455">
    <property type="entry name" value="AMP_BINDING"/>
    <property type="match status" value="1"/>
</dbReference>
<feature type="domain" description="AMP-binding enzyme C-terminal" evidence="2">
    <location>
        <begin position="428"/>
        <end position="503"/>
    </location>
</feature>
<dbReference type="Pfam" id="PF13193">
    <property type="entry name" value="AMP-binding_C"/>
    <property type="match status" value="1"/>
</dbReference>
<protein>
    <submittedName>
        <fullName evidence="3">AMP-binding protein</fullName>
    </submittedName>
</protein>
<feature type="domain" description="AMP-dependent synthetase/ligase" evidence="1">
    <location>
        <begin position="8"/>
        <end position="378"/>
    </location>
</feature>
<dbReference type="PANTHER" id="PTHR43767:SF1">
    <property type="entry name" value="NONRIBOSOMAL PEPTIDE SYNTHASE PES1 (EUROFUNG)-RELATED"/>
    <property type="match status" value="1"/>
</dbReference>
<name>A0ABY4L0L2_THEAE</name>
<evidence type="ECO:0000259" key="1">
    <source>
        <dbReference type="Pfam" id="PF00501"/>
    </source>
</evidence>
<reference evidence="3 4" key="1">
    <citation type="submission" date="2020-04" db="EMBL/GenBank/DDBJ databases">
        <title>Thermobifida alba genome sequencing and assembly.</title>
        <authorList>
            <person name="Luzics S."/>
            <person name="Horvath B."/>
            <person name="Nagy I."/>
            <person name="Toth A."/>
            <person name="Nagy I."/>
            <person name="Kukolya J."/>
        </authorList>
    </citation>
    <scope>NUCLEOTIDE SEQUENCE [LARGE SCALE GENOMIC DNA]</scope>
    <source>
        <strain evidence="3 4">DSM 43795</strain>
    </source>
</reference>
<dbReference type="PANTHER" id="PTHR43767">
    <property type="entry name" value="LONG-CHAIN-FATTY-ACID--COA LIGASE"/>
    <property type="match status" value="1"/>
</dbReference>
<dbReference type="Gene3D" id="3.40.50.12780">
    <property type="entry name" value="N-terminal domain of ligase-like"/>
    <property type="match status" value="1"/>
</dbReference>
<gene>
    <name evidence="3" type="ORF">FOF52_05360</name>
</gene>
<dbReference type="InterPro" id="IPR000873">
    <property type="entry name" value="AMP-dep_synth/lig_dom"/>
</dbReference>
<dbReference type="Proteomes" id="UP000832041">
    <property type="component" value="Chromosome"/>
</dbReference>
<sequence>MLVSDIVRNNARFFGDKEAVVVPGGTTRTWSDLDTRTTRFANALLGLGLSKGDRIALFSPNCGEFLEFFFATAKSGIIGAAVNIRLSAHELSSYLAYVEPAAVLVHADLADNARTWLPDVPSARHVIGFGGDHGFALDLEQLIARASAEEPSVHVGEDDVYQLGATSGTTGIPKAAVLTHRNAIAALQNWLAELPVPEYGTALQCIPMFFNPGGPSGLHPVLLKGGRTVIPPAFDPAEFPRLVQEYRVTNTTIVPTMVQMVVSQPDVERYDFSSLRGIMSGGSPYSAGVLKRAREVLGDVLYPLYGMAESYSCGAVLRPEDQFTEGTEQQVGWLDSIGRPLTMINLRVVDPDGNDVPHDGRTSGEIWLSGPSVSPGYFNMAEETARSRAGEWFRTGDVAVIDSEGFVTIVDRLKDMIITGGINVFSIEVERVLQDHPEVEQAAVIGVPHEKWGEAIHAVVRRREGSTLTEAELVDFAAQRLSGYKKPRSVEFVDALPISATGKVLKKELRERHVRTPRHPAS</sequence>
<dbReference type="InterPro" id="IPR020845">
    <property type="entry name" value="AMP-binding_CS"/>
</dbReference>
<keyword evidence="4" id="KW-1185">Reference proteome</keyword>
<dbReference type="InterPro" id="IPR025110">
    <property type="entry name" value="AMP-bd_C"/>
</dbReference>
<evidence type="ECO:0000313" key="3">
    <source>
        <dbReference type="EMBL" id="UPT20466.1"/>
    </source>
</evidence>
<dbReference type="EMBL" id="CP051627">
    <property type="protein sequence ID" value="UPT20466.1"/>
    <property type="molecule type" value="Genomic_DNA"/>
</dbReference>
<organism evidence="3 4">
    <name type="scientific">Thermobifida alba</name>
    <name type="common">Thermomonospora alba</name>
    <dbReference type="NCBI Taxonomy" id="53522"/>
    <lineage>
        <taxon>Bacteria</taxon>
        <taxon>Bacillati</taxon>
        <taxon>Actinomycetota</taxon>
        <taxon>Actinomycetes</taxon>
        <taxon>Streptosporangiales</taxon>
        <taxon>Nocardiopsidaceae</taxon>
        <taxon>Thermobifida</taxon>
    </lineage>
</organism>
<dbReference type="InterPro" id="IPR045851">
    <property type="entry name" value="AMP-bd_C_sf"/>
</dbReference>
<accession>A0ABY4L0L2</accession>
<dbReference type="Pfam" id="PF00501">
    <property type="entry name" value="AMP-binding"/>
    <property type="match status" value="1"/>
</dbReference>
<dbReference type="InterPro" id="IPR042099">
    <property type="entry name" value="ANL_N_sf"/>
</dbReference>
<dbReference type="InterPro" id="IPR050237">
    <property type="entry name" value="ATP-dep_AMP-bd_enzyme"/>
</dbReference>
<evidence type="ECO:0000259" key="2">
    <source>
        <dbReference type="Pfam" id="PF13193"/>
    </source>
</evidence>
<evidence type="ECO:0000313" key="4">
    <source>
        <dbReference type="Proteomes" id="UP000832041"/>
    </source>
</evidence>
<proteinExistence type="predicted"/>
<dbReference type="RefSeq" id="WP_248592724.1">
    <property type="nucleotide sequence ID" value="NZ_BAABEB010000012.1"/>
</dbReference>
<dbReference type="SUPFAM" id="SSF56801">
    <property type="entry name" value="Acetyl-CoA synthetase-like"/>
    <property type="match status" value="1"/>
</dbReference>